<dbReference type="EMBL" id="UINC01084787">
    <property type="protein sequence ID" value="SVC31761.1"/>
    <property type="molecule type" value="Genomic_DNA"/>
</dbReference>
<gene>
    <name evidence="1" type="ORF">METZ01_LOCUS284615</name>
</gene>
<evidence type="ECO:0000313" key="1">
    <source>
        <dbReference type="EMBL" id="SVC31761.1"/>
    </source>
</evidence>
<sequence>NSGYGFTKVKWVILIAVIQDAYAGKGLTIDCIDD</sequence>
<protein>
    <submittedName>
        <fullName evidence="1">Uncharacterized protein</fullName>
    </submittedName>
</protein>
<feature type="non-terminal residue" evidence="1">
    <location>
        <position position="1"/>
    </location>
</feature>
<reference evidence="1" key="1">
    <citation type="submission" date="2018-05" db="EMBL/GenBank/DDBJ databases">
        <authorList>
            <person name="Lanie J.A."/>
            <person name="Ng W.-L."/>
            <person name="Kazmierczak K.M."/>
            <person name="Andrzejewski T.M."/>
            <person name="Davidsen T.M."/>
            <person name="Wayne K.J."/>
            <person name="Tettelin H."/>
            <person name="Glass J.I."/>
            <person name="Rusch D."/>
            <person name="Podicherti R."/>
            <person name="Tsui H.-C.T."/>
            <person name="Winkler M.E."/>
        </authorList>
    </citation>
    <scope>NUCLEOTIDE SEQUENCE</scope>
</reference>
<dbReference type="AlphaFoldDB" id="A0A382LA55"/>
<proteinExistence type="predicted"/>
<accession>A0A382LA55</accession>
<organism evidence="1">
    <name type="scientific">marine metagenome</name>
    <dbReference type="NCBI Taxonomy" id="408172"/>
    <lineage>
        <taxon>unclassified sequences</taxon>
        <taxon>metagenomes</taxon>
        <taxon>ecological metagenomes</taxon>
    </lineage>
</organism>
<name>A0A382LA55_9ZZZZ</name>